<dbReference type="AlphaFoldDB" id="A0AAE3AUU8"/>
<reference evidence="1 2" key="1">
    <citation type="submission" date="2021-10" db="EMBL/GenBank/DDBJ databases">
        <title>Anaerobic single-cell dispensing facilitates the cultivation of human gut bacteria.</title>
        <authorList>
            <person name="Afrizal A."/>
        </authorList>
    </citation>
    <scope>NUCLEOTIDE SEQUENCE [LARGE SCALE GENOMIC DNA]</scope>
    <source>
        <strain evidence="1 2">CLA-AA-H244</strain>
    </source>
</reference>
<proteinExistence type="predicted"/>
<gene>
    <name evidence="1" type="ORF">LKD45_10390</name>
</gene>
<dbReference type="RefSeq" id="WP_147342688.1">
    <property type="nucleotide sequence ID" value="NZ_JAJEQF010000027.1"/>
</dbReference>
<organism evidence="1 2">
    <name type="scientific">Gallintestinimicrobium propionicum</name>
    <dbReference type="NCBI Taxonomy" id="2981770"/>
    <lineage>
        <taxon>Bacteria</taxon>
        <taxon>Bacillati</taxon>
        <taxon>Bacillota</taxon>
        <taxon>Clostridia</taxon>
        <taxon>Lachnospirales</taxon>
        <taxon>Lachnospiraceae</taxon>
        <taxon>Gallintestinimicrobium</taxon>
    </lineage>
</organism>
<accession>A0AAE3AUU8</accession>
<protein>
    <submittedName>
        <fullName evidence="1">Uncharacterized protein</fullName>
    </submittedName>
</protein>
<keyword evidence="2" id="KW-1185">Reference proteome</keyword>
<name>A0AAE3AUU8_9FIRM</name>
<comment type="caution">
    <text evidence="1">The sequence shown here is derived from an EMBL/GenBank/DDBJ whole genome shotgun (WGS) entry which is preliminary data.</text>
</comment>
<dbReference type="EMBL" id="JAJEQF010000027">
    <property type="protein sequence ID" value="MCC2168089.1"/>
    <property type="molecule type" value="Genomic_DNA"/>
</dbReference>
<sequence>MAVSSLDILNLSHSFKDVCEAHAKSPECLSCTLRLLLEYNLIQANLEYSRRFCCTPQAPDDAASKNCKKEFPSAES</sequence>
<dbReference type="Proteomes" id="UP001199355">
    <property type="component" value="Unassembled WGS sequence"/>
</dbReference>
<evidence type="ECO:0000313" key="1">
    <source>
        <dbReference type="EMBL" id="MCC2168089.1"/>
    </source>
</evidence>
<evidence type="ECO:0000313" key="2">
    <source>
        <dbReference type="Proteomes" id="UP001199355"/>
    </source>
</evidence>